<name>A0A1I2KF80_9BACT</name>
<proteinExistence type="predicted"/>
<accession>A0A1I2KF80</accession>
<dbReference type="EMBL" id="FONY01000115">
    <property type="protein sequence ID" value="SFF65028.1"/>
    <property type="molecule type" value="Genomic_DNA"/>
</dbReference>
<evidence type="ECO:0008006" key="3">
    <source>
        <dbReference type="Google" id="ProtNLM"/>
    </source>
</evidence>
<evidence type="ECO:0000313" key="1">
    <source>
        <dbReference type="EMBL" id="SFF65028.1"/>
    </source>
</evidence>
<gene>
    <name evidence="1" type="ORF">SAMN04488541_11153</name>
</gene>
<evidence type="ECO:0000313" key="2">
    <source>
        <dbReference type="Proteomes" id="UP000199513"/>
    </source>
</evidence>
<protein>
    <recommendedName>
        <fullName evidence="3">Death on curing protein</fullName>
    </recommendedName>
</protein>
<dbReference type="RefSeq" id="WP_245764139.1">
    <property type="nucleotide sequence ID" value="NZ_FONY01000115.1"/>
</dbReference>
<organism evidence="1 2">
    <name type="scientific">Thermoflexibacter ruber</name>
    <dbReference type="NCBI Taxonomy" id="1003"/>
    <lineage>
        <taxon>Bacteria</taxon>
        <taxon>Pseudomonadati</taxon>
        <taxon>Bacteroidota</taxon>
        <taxon>Cytophagia</taxon>
        <taxon>Cytophagales</taxon>
        <taxon>Thermoflexibacteraceae</taxon>
        <taxon>Thermoflexibacter</taxon>
    </lineage>
</organism>
<sequence length="35" mass="3947">MIDYQEVLEIHQVLIQEFGGSQGVRDEDGLKSALE</sequence>
<keyword evidence="2" id="KW-1185">Reference proteome</keyword>
<dbReference type="Proteomes" id="UP000199513">
    <property type="component" value="Unassembled WGS sequence"/>
</dbReference>
<reference evidence="1 2" key="1">
    <citation type="submission" date="2016-10" db="EMBL/GenBank/DDBJ databases">
        <authorList>
            <person name="de Groot N.N."/>
        </authorList>
    </citation>
    <scope>NUCLEOTIDE SEQUENCE [LARGE SCALE GENOMIC DNA]</scope>
    <source>
        <strain>GEY</strain>
        <strain evidence="2">DSM 9560</strain>
    </source>
</reference>
<dbReference type="InterPro" id="IPR053737">
    <property type="entry name" value="Type_II_TA_Toxin"/>
</dbReference>
<dbReference type="AlphaFoldDB" id="A0A1I2KF80"/>
<dbReference type="Gene3D" id="1.20.120.1870">
    <property type="entry name" value="Fic/DOC protein, Fido domain"/>
    <property type="match status" value="1"/>
</dbReference>